<comment type="pathway">
    <text evidence="2">Amino-acid biosynthesis; L-tryptophan biosynthesis; L-tryptophan from chorismate: step 4/5.</text>
</comment>
<dbReference type="EC" id="4.1.1.48" evidence="3"/>
<keyword evidence="7" id="KW-0057">Aromatic amino acid biosynthesis</keyword>
<evidence type="ECO:0000259" key="9">
    <source>
        <dbReference type="Pfam" id="PF00218"/>
    </source>
</evidence>
<keyword evidence="4" id="KW-0028">Amino-acid biosynthesis</keyword>
<dbReference type="PANTHER" id="PTHR22854:SF2">
    <property type="entry name" value="INDOLE-3-GLYCEROL-PHOSPHATE SYNTHASE"/>
    <property type="match status" value="1"/>
</dbReference>
<accession>A0ABR3EZG8</accession>
<keyword evidence="6" id="KW-0822">Tryptophan biosynthesis</keyword>
<dbReference type="InterPro" id="IPR013785">
    <property type="entry name" value="Aldolase_TIM"/>
</dbReference>
<evidence type="ECO:0000256" key="5">
    <source>
        <dbReference type="ARBA" id="ARBA00022793"/>
    </source>
</evidence>
<keyword evidence="11" id="KW-1185">Reference proteome</keyword>
<keyword evidence="5" id="KW-0210">Decarboxylase</keyword>
<evidence type="ECO:0000256" key="3">
    <source>
        <dbReference type="ARBA" id="ARBA00012362"/>
    </source>
</evidence>
<dbReference type="InterPro" id="IPR045186">
    <property type="entry name" value="Indole-3-glycerol_P_synth"/>
</dbReference>
<feature type="domain" description="Indole-3-glycerol phosphate synthase" evidence="9">
    <location>
        <begin position="9"/>
        <end position="278"/>
    </location>
</feature>
<dbReference type="SUPFAM" id="SSF51366">
    <property type="entry name" value="Ribulose-phoshate binding barrel"/>
    <property type="match status" value="1"/>
</dbReference>
<reference evidence="10 11" key="1">
    <citation type="submission" date="2024-02" db="EMBL/GenBank/DDBJ databases">
        <title>A draft genome for the cacao thread blight pathogen Marasmius crinis-equi.</title>
        <authorList>
            <person name="Cohen S.P."/>
            <person name="Baruah I.K."/>
            <person name="Amoako-Attah I."/>
            <person name="Bukari Y."/>
            <person name="Meinhardt L.W."/>
            <person name="Bailey B.A."/>
        </authorList>
    </citation>
    <scope>NUCLEOTIDE SEQUENCE [LARGE SCALE GENOMIC DNA]</scope>
    <source>
        <strain evidence="10 11">GH-76</strain>
    </source>
</reference>
<name>A0ABR3EZG8_9AGAR</name>
<dbReference type="EMBL" id="JBAHYK010001364">
    <property type="protein sequence ID" value="KAL0568330.1"/>
    <property type="molecule type" value="Genomic_DNA"/>
</dbReference>
<evidence type="ECO:0000256" key="8">
    <source>
        <dbReference type="ARBA" id="ARBA00023239"/>
    </source>
</evidence>
<dbReference type="InterPro" id="IPR013798">
    <property type="entry name" value="Indole-3-glycerol_P_synth_dom"/>
</dbReference>
<dbReference type="InterPro" id="IPR011060">
    <property type="entry name" value="RibuloseP-bd_barrel"/>
</dbReference>
<comment type="catalytic activity">
    <reaction evidence="1">
        <text>1-(2-carboxyphenylamino)-1-deoxy-D-ribulose 5-phosphate + H(+) = (1S,2R)-1-C-(indol-3-yl)glycerol 3-phosphate + CO2 + H2O</text>
        <dbReference type="Rhea" id="RHEA:23476"/>
        <dbReference type="ChEBI" id="CHEBI:15377"/>
        <dbReference type="ChEBI" id="CHEBI:15378"/>
        <dbReference type="ChEBI" id="CHEBI:16526"/>
        <dbReference type="ChEBI" id="CHEBI:58613"/>
        <dbReference type="ChEBI" id="CHEBI:58866"/>
        <dbReference type="EC" id="4.1.1.48"/>
    </reaction>
</comment>
<organism evidence="10 11">
    <name type="scientific">Marasmius crinis-equi</name>
    <dbReference type="NCBI Taxonomy" id="585013"/>
    <lineage>
        <taxon>Eukaryota</taxon>
        <taxon>Fungi</taxon>
        <taxon>Dikarya</taxon>
        <taxon>Basidiomycota</taxon>
        <taxon>Agaricomycotina</taxon>
        <taxon>Agaricomycetes</taxon>
        <taxon>Agaricomycetidae</taxon>
        <taxon>Agaricales</taxon>
        <taxon>Marasmiineae</taxon>
        <taxon>Marasmiaceae</taxon>
        <taxon>Marasmius</taxon>
    </lineage>
</organism>
<keyword evidence="8" id="KW-0456">Lyase</keyword>
<evidence type="ECO:0000256" key="7">
    <source>
        <dbReference type="ARBA" id="ARBA00023141"/>
    </source>
</evidence>
<dbReference type="Gene3D" id="3.20.20.70">
    <property type="entry name" value="Aldolase class I"/>
    <property type="match status" value="1"/>
</dbReference>
<dbReference type="CDD" id="cd00331">
    <property type="entry name" value="IGPS"/>
    <property type="match status" value="1"/>
</dbReference>
<proteinExistence type="inferred from homology"/>
<dbReference type="HAMAP" id="MF_00134_B">
    <property type="entry name" value="IGPS_B"/>
    <property type="match status" value="1"/>
</dbReference>
<dbReference type="PROSITE" id="PS00614">
    <property type="entry name" value="IGPS"/>
    <property type="match status" value="1"/>
</dbReference>
<evidence type="ECO:0000256" key="1">
    <source>
        <dbReference type="ARBA" id="ARBA00001633"/>
    </source>
</evidence>
<evidence type="ECO:0000256" key="6">
    <source>
        <dbReference type="ARBA" id="ARBA00022822"/>
    </source>
</evidence>
<dbReference type="PANTHER" id="PTHR22854">
    <property type="entry name" value="TRYPTOPHAN BIOSYNTHESIS PROTEIN"/>
    <property type="match status" value="1"/>
</dbReference>
<comment type="caution">
    <text evidence="10">The sequence shown here is derived from an EMBL/GenBank/DDBJ whole genome shotgun (WGS) entry which is preliminary data.</text>
</comment>
<gene>
    <name evidence="10" type="primary">TRP3_2</name>
    <name evidence="10" type="ORF">V5O48_013664</name>
</gene>
<evidence type="ECO:0000256" key="2">
    <source>
        <dbReference type="ARBA" id="ARBA00004696"/>
    </source>
</evidence>
<sequence>MAAKQPTILEKIYSQRQKDVEQLKSTPGASLNDLKTYLSMNLAPTQIDLVSRLKVNPSTSTDNPSLSLMAEIKRASPSKGEIAMDINPAQQALTYAQSGASVISVLTEPTWFKGSLLDMHLVRRAVDKLPNRPAILRKEFVFDEYQIAEARLHGADTVLLIVAMLSHERLSALYAYSVSLGMEPLVEVNNADEMTRALDLGAKVIGVNNRNLHDFQVDMGTTSRLVDMVRERDVVLCALSGISGPQDVRVYKEQAVNAVLVGEALMRAKDTSSFIRDLLDWPASAH</sequence>
<protein>
    <recommendedName>
        <fullName evidence="3">indole-3-glycerol-phosphate synthase</fullName>
        <ecNumber evidence="3">4.1.1.48</ecNumber>
    </recommendedName>
</protein>
<dbReference type="Proteomes" id="UP001465976">
    <property type="component" value="Unassembled WGS sequence"/>
</dbReference>
<dbReference type="InterPro" id="IPR001468">
    <property type="entry name" value="Indole-3-GlycerolPSynthase_CS"/>
</dbReference>
<evidence type="ECO:0000313" key="10">
    <source>
        <dbReference type="EMBL" id="KAL0568330.1"/>
    </source>
</evidence>
<evidence type="ECO:0000313" key="11">
    <source>
        <dbReference type="Proteomes" id="UP001465976"/>
    </source>
</evidence>
<dbReference type="Pfam" id="PF00218">
    <property type="entry name" value="IGPS"/>
    <property type="match status" value="1"/>
</dbReference>
<evidence type="ECO:0000256" key="4">
    <source>
        <dbReference type="ARBA" id="ARBA00022605"/>
    </source>
</evidence>